<dbReference type="AlphaFoldDB" id="A0A4W5KI48"/>
<evidence type="ECO:0000256" key="2">
    <source>
        <dbReference type="ARBA" id="ARBA00004496"/>
    </source>
</evidence>
<keyword evidence="7" id="KW-0472">Membrane</keyword>
<keyword evidence="9" id="KW-1185">Reference proteome</keyword>
<evidence type="ECO:0000256" key="5">
    <source>
        <dbReference type="ARBA" id="ARBA00022737"/>
    </source>
</evidence>
<evidence type="ECO:0000313" key="8">
    <source>
        <dbReference type="Ensembl" id="ENSHHUP00000016773.1"/>
    </source>
</evidence>
<evidence type="ECO:0000256" key="6">
    <source>
        <dbReference type="ARBA" id="ARBA00022837"/>
    </source>
</evidence>
<dbReference type="GO" id="GO:0012505">
    <property type="term" value="C:endomembrane system"/>
    <property type="evidence" value="ECO:0007669"/>
    <property type="project" value="UniProtKB-SubCell"/>
</dbReference>
<evidence type="ECO:0008006" key="10">
    <source>
        <dbReference type="Google" id="ProtNLM"/>
    </source>
</evidence>
<accession>A0A4W5KI48</accession>
<dbReference type="GO" id="GO:0110158">
    <property type="term" value="C:calpain complex"/>
    <property type="evidence" value="ECO:0007669"/>
    <property type="project" value="TreeGrafter"/>
</dbReference>
<dbReference type="Ensembl" id="ENSHHUT00000017387.1">
    <property type="protein sequence ID" value="ENSHHUP00000016773.1"/>
    <property type="gene ID" value="ENSHHUG00000010470.1"/>
</dbReference>
<dbReference type="GO" id="GO:0046872">
    <property type="term" value="F:metal ion binding"/>
    <property type="evidence" value="ECO:0007669"/>
    <property type="project" value="UniProtKB-KW"/>
</dbReference>
<evidence type="ECO:0000256" key="4">
    <source>
        <dbReference type="ARBA" id="ARBA00022723"/>
    </source>
</evidence>
<sequence>MLVSFSSGFHINSAVLQVIVNRYASAQYAIDFHGFVDCLIRVEMLFKMFKTLDTKASGKIELDVSQWLCLAIN</sequence>
<keyword evidence="3" id="KW-0963">Cytoplasm</keyword>
<keyword evidence="6" id="KW-0106">Calcium</keyword>
<name>A0A4W5KI48_9TELE</name>
<keyword evidence="4" id="KW-0479">Metal-binding</keyword>
<keyword evidence="5" id="KW-0677">Repeat</keyword>
<evidence type="ECO:0000256" key="7">
    <source>
        <dbReference type="ARBA" id="ARBA00023136"/>
    </source>
</evidence>
<reference evidence="8" key="3">
    <citation type="submission" date="2025-09" db="UniProtKB">
        <authorList>
            <consortium name="Ensembl"/>
        </authorList>
    </citation>
    <scope>IDENTIFICATION</scope>
</reference>
<proteinExistence type="predicted"/>
<evidence type="ECO:0000313" key="9">
    <source>
        <dbReference type="Proteomes" id="UP000314982"/>
    </source>
</evidence>
<organism evidence="8 9">
    <name type="scientific">Hucho hucho</name>
    <name type="common">huchen</name>
    <dbReference type="NCBI Taxonomy" id="62062"/>
    <lineage>
        <taxon>Eukaryota</taxon>
        <taxon>Metazoa</taxon>
        <taxon>Chordata</taxon>
        <taxon>Craniata</taxon>
        <taxon>Vertebrata</taxon>
        <taxon>Euteleostomi</taxon>
        <taxon>Actinopterygii</taxon>
        <taxon>Neopterygii</taxon>
        <taxon>Teleostei</taxon>
        <taxon>Protacanthopterygii</taxon>
        <taxon>Salmoniformes</taxon>
        <taxon>Salmonidae</taxon>
        <taxon>Salmoninae</taxon>
        <taxon>Hucho</taxon>
    </lineage>
</organism>
<dbReference type="PANTHER" id="PTHR46735">
    <property type="entry name" value="CALPAIN, SMALL SUBUNIT 1 A-RELATED"/>
    <property type="match status" value="1"/>
</dbReference>
<evidence type="ECO:0000256" key="3">
    <source>
        <dbReference type="ARBA" id="ARBA00022490"/>
    </source>
</evidence>
<dbReference type="InterPro" id="IPR011992">
    <property type="entry name" value="EF-hand-dom_pair"/>
</dbReference>
<evidence type="ECO:0000256" key="1">
    <source>
        <dbReference type="ARBA" id="ARBA00004308"/>
    </source>
</evidence>
<dbReference type="STRING" id="62062.ENSHHUP00000016773"/>
<reference evidence="8" key="2">
    <citation type="submission" date="2025-08" db="UniProtKB">
        <authorList>
            <consortium name="Ensembl"/>
        </authorList>
    </citation>
    <scope>IDENTIFICATION</scope>
</reference>
<dbReference type="Proteomes" id="UP000314982">
    <property type="component" value="Unassembled WGS sequence"/>
</dbReference>
<dbReference type="Gene3D" id="1.10.238.10">
    <property type="entry name" value="EF-hand"/>
    <property type="match status" value="1"/>
</dbReference>
<comment type="subcellular location">
    <subcellularLocation>
        <location evidence="2">Cytoplasm</location>
    </subcellularLocation>
    <subcellularLocation>
        <location evidence="1">Endomembrane system</location>
    </subcellularLocation>
</comment>
<dbReference type="SUPFAM" id="SSF47473">
    <property type="entry name" value="EF-hand"/>
    <property type="match status" value="1"/>
</dbReference>
<dbReference type="PANTHER" id="PTHR46735:SF3">
    <property type="entry name" value="CALPAIN SMALL SUBUNIT 1-RELATED"/>
    <property type="match status" value="1"/>
</dbReference>
<reference evidence="9" key="1">
    <citation type="submission" date="2018-06" db="EMBL/GenBank/DDBJ databases">
        <title>Genome assembly of Danube salmon.</title>
        <authorList>
            <person name="Macqueen D.J."/>
            <person name="Gundappa M.K."/>
        </authorList>
    </citation>
    <scope>NUCLEOTIDE SEQUENCE [LARGE SCALE GENOMIC DNA]</scope>
</reference>
<protein>
    <recommendedName>
        <fullName evidence="10">EF-hand domain-containing protein</fullName>
    </recommendedName>
</protein>